<evidence type="ECO:0000256" key="14">
    <source>
        <dbReference type="ARBA" id="ARBA00023211"/>
    </source>
</evidence>
<comment type="subcellular location">
    <subcellularLocation>
        <location evidence="2 15">Golgi apparatus membrane</location>
        <topology evidence="2 15">Single-pass type II membrane protein</topology>
    </subcellularLocation>
</comment>
<reference evidence="18" key="1">
    <citation type="journal article" date="2021" name="Cell">
        <title>Tracing the genetic footprints of vertebrate landing in non-teleost ray-finned fishes.</title>
        <authorList>
            <person name="Bi X."/>
            <person name="Wang K."/>
            <person name="Yang L."/>
            <person name="Pan H."/>
            <person name="Jiang H."/>
            <person name="Wei Q."/>
            <person name="Fang M."/>
            <person name="Yu H."/>
            <person name="Zhu C."/>
            <person name="Cai Y."/>
            <person name="He Y."/>
            <person name="Gan X."/>
            <person name="Zeng H."/>
            <person name="Yu D."/>
            <person name="Zhu Y."/>
            <person name="Jiang H."/>
            <person name="Qiu Q."/>
            <person name="Yang H."/>
            <person name="Zhang Y.E."/>
            <person name="Wang W."/>
            <person name="Zhu M."/>
            <person name="He S."/>
            <person name="Zhang G."/>
        </authorList>
    </citation>
    <scope>NUCLEOTIDE SEQUENCE</scope>
    <source>
        <strain evidence="18">Pddl_001</strain>
    </source>
</reference>
<dbReference type="SMART" id="SM00458">
    <property type="entry name" value="RICIN"/>
    <property type="match status" value="1"/>
</dbReference>
<keyword evidence="10" id="KW-1133">Transmembrane helix</keyword>
<evidence type="ECO:0000256" key="10">
    <source>
        <dbReference type="ARBA" id="ARBA00022989"/>
    </source>
</evidence>
<dbReference type="Pfam" id="PF00535">
    <property type="entry name" value="Glycos_transf_2"/>
    <property type="match status" value="1"/>
</dbReference>
<evidence type="ECO:0000256" key="15">
    <source>
        <dbReference type="RuleBase" id="RU361242"/>
    </source>
</evidence>
<keyword evidence="15" id="KW-0808">Transferase</keyword>
<dbReference type="InterPro" id="IPR001173">
    <property type="entry name" value="Glyco_trans_2-like"/>
</dbReference>
<comment type="caution">
    <text evidence="18">The sequence shown here is derived from an EMBL/GenBank/DDBJ whole genome shotgun (WGS) entry which is preliminary data.</text>
</comment>
<keyword evidence="7" id="KW-0812">Transmembrane</keyword>
<dbReference type="CDD" id="cd02510">
    <property type="entry name" value="pp-GalNAc-T"/>
    <property type="match status" value="1"/>
</dbReference>
<gene>
    <name evidence="18" type="primary">Galnt10_0</name>
    <name evidence="18" type="ORF">GTO93_0005537</name>
</gene>
<feature type="domain" description="Ricin B lectin" evidence="17">
    <location>
        <begin position="462"/>
        <end position="592"/>
    </location>
</feature>
<dbReference type="PANTHER" id="PTHR11675:SF41">
    <property type="entry name" value="POLYPEPTIDE N-ACETYLGALACTOSAMINYLTRANSFERASE 10"/>
    <property type="match status" value="1"/>
</dbReference>
<feature type="region of interest" description="Disordered" evidence="16">
    <location>
        <begin position="73"/>
        <end position="97"/>
    </location>
</feature>
<keyword evidence="14 15" id="KW-0464">Manganese</keyword>
<evidence type="ECO:0000256" key="5">
    <source>
        <dbReference type="ARBA" id="ARBA00012644"/>
    </source>
</evidence>
<dbReference type="EMBL" id="JAAWVQ010063423">
    <property type="protein sequence ID" value="MBN3276876.1"/>
    <property type="molecule type" value="Genomic_DNA"/>
</dbReference>
<evidence type="ECO:0000313" key="19">
    <source>
        <dbReference type="Proteomes" id="UP001166093"/>
    </source>
</evidence>
<keyword evidence="19" id="KW-1185">Reference proteome</keyword>
<sequence>MRRKQKRLLQIAGLLIAAILFLPNVGLWSLYRDKVLDSSPEREGGSGAAQVRKPKKEVRLGLDGDQRRDWHDQEAIRRDAARSGDGEQGKPFPLTDADREDQAYRENGFNIYVSDRISVNRSIPDIQFILTIYCCSCRTKLYLEKLPNTSIIIPFHNEGWSSLLRTVHSVLHRSPPQLLAEIILVDDFSDKEHLKAALEDYMVRLPKVRIVRTKKREGLIRTRLLGASVAIGGVITFLDSHCEANVNWLPPLLDRIAQNRKTIVCPMIDVIDHDNFGYETQAGDAMRGAFDWEMYYKRIPIPSEIQNSDPSEPFESPVMAGGLFAVDRKWFWELGGYDTGLEIWGGEQYEISFKVWMCGGRMEDIPCSRVGHIYRKYVPYKVPGGVSLARNLKRVAEVWMDEYAEYIYQRRPEYRHLSAGDTSMQKQLRSALKCKSFKWFMTEVAWDLPKHYPPVEPPAAAWGEIRNIGTGLCVESKHSASGSPIRLATCLKGRGEGGWNHAQVFTFGWHEDIRLGDPLHVKKVCLDAVSHNSPVTLYDCHGMKGNQQWRYRKDRSIYHPITNSCLDCRVPERQVFMSGCDSTSQTQHWLFQKTNSTVLEEFNRDT</sequence>
<evidence type="ECO:0000256" key="3">
    <source>
        <dbReference type="ARBA" id="ARBA00004922"/>
    </source>
</evidence>
<evidence type="ECO:0000256" key="9">
    <source>
        <dbReference type="ARBA" id="ARBA00022968"/>
    </source>
</evidence>
<keyword evidence="13 15" id="KW-1015">Disulfide bond</keyword>
<keyword evidence="11 15" id="KW-0333">Golgi apparatus</keyword>
<evidence type="ECO:0000256" key="6">
    <source>
        <dbReference type="ARBA" id="ARBA00022676"/>
    </source>
</evidence>
<dbReference type="InterPro" id="IPR045885">
    <property type="entry name" value="GalNAc-T"/>
</dbReference>
<dbReference type="PROSITE" id="PS50231">
    <property type="entry name" value="RICIN_B_LECTIN"/>
    <property type="match status" value="1"/>
</dbReference>
<dbReference type="InterPro" id="IPR035992">
    <property type="entry name" value="Ricin_B-like_lectins"/>
</dbReference>
<dbReference type="Pfam" id="PF00652">
    <property type="entry name" value="Ricin_B_lectin"/>
    <property type="match status" value="1"/>
</dbReference>
<dbReference type="InterPro" id="IPR000772">
    <property type="entry name" value="Ricin_B_lectin"/>
</dbReference>
<protein>
    <recommendedName>
        <fullName evidence="5 15">Polypeptide N-acetylgalactosaminyltransferase</fullName>
        <ecNumber evidence="15">2.4.1.-</ecNumber>
    </recommendedName>
    <alternativeName>
        <fullName evidence="15">Protein-UDP acetylgalactosaminyltransferase</fullName>
    </alternativeName>
</protein>
<dbReference type="SUPFAM" id="SSF53448">
    <property type="entry name" value="Nucleotide-diphospho-sugar transferases"/>
    <property type="match status" value="1"/>
</dbReference>
<dbReference type="Proteomes" id="UP001166093">
    <property type="component" value="Unassembled WGS sequence"/>
</dbReference>
<comment type="cofactor">
    <cofactor evidence="1 15">
        <name>Mn(2+)</name>
        <dbReference type="ChEBI" id="CHEBI:29035"/>
    </cofactor>
</comment>
<dbReference type="InterPro" id="IPR029044">
    <property type="entry name" value="Nucleotide-diphossugar_trans"/>
</dbReference>
<dbReference type="PANTHER" id="PTHR11675">
    <property type="entry name" value="N-ACETYLGALACTOSAMINYLTRANSFERASE"/>
    <property type="match status" value="1"/>
</dbReference>
<evidence type="ECO:0000256" key="2">
    <source>
        <dbReference type="ARBA" id="ARBA00004323"/>
    </source>
</evidence>
<accession>A0ABS2XSA1</accession>
<keyword evidence="8 15" id="KW-0430">Lectin</keyword>
<evidence type="ECO:0000256" key="12">
    <source>
        <dbReference type="ARBA" id="ARBA00023136"/>
    </source>
</evidence>
<evidence type="ECO:0000259" key="17">
    <source>
        <dbReference type="SMART" id="SM00458"/>
    </source>
</evidence>
<evidence type="ECO:0000313" key="18">
    <source>
        <dbReference type="EMBL" id="MBN3276876.1"/>
    </source>
</evidence>
<evidence type="ECO:0000256" key="16">
    <source>
        <dbReference type="SAM" id="MobiDB-lite"/>
    </source>
</evidence>
<dbReference type="SUPFAM" id="SSF50370">
    <property type="entry name" value="Ricin B-like lectins"/>
    <property type="match status" value="1"/>
</dbReference>
<comment type="pathway">
    <text evidence="3 15">Protein modification; protein glycosylation.</text>
</comment>
<dbReference type="Gene3D" id="2.80.10.50">
    <property type="match status" value="1"/>
</dbReference>
<keyword evidence="12" id="KW-0472">Membrane</keyword>
<organism evidence="18 19">
    <name type="scientific">Polyodon spathula</name>
    <name type="common">North American paddlefish</name>
    <name type="synonym">Squalus spathula</name>
    <dbReference type="NCBI Taxonomy" id="7913"/>
    <lineage>
        <taxon>Eukaryota</taxon>
        <taxon>Metazoa</taxon>
        <taxon>Chordata</taxon>
        <taxon>Craniata</taxon>
        <taxon>Vertebrata</taxon>
        <taxon>Euteleostomi</taxon>
        <taxon>Actinopterygii</taxon>
        <taxon>Chondrostei</taxon>
        <taxon>Acipenseriformes</taxon>
        <taxon>Polyodontidae</taxon>
        <taxon>Polyodon</taxon>
    </lineage>
</organism>
<feature type="compositionally biased region" description="Basic and acidic residues" evidence="16">
    <location>
        <begin position="73"/>
        <end position="88"/>
    </location>
</feature>
<dbReference type="EC" id="2.4.1.-" evidence="15"/>
<evidence type="ECO:0000256" key="13">
    <source>
        <dbReference type="ARBA" id="ARBA00023157"/>
    </source>
</evidence>
<dbReference type="Gene3D" id="3.90.550.10">
    <property type="entry name" value="Spore Coat Polysaccharide Biosynthesis Protein SpsA, Chain A"/>
    <property type="match status" value="1"/>
</dbReference>
<evidence type="ECO:0000256" key="8">
    <source>
        <dbReference type="ARBA" id="ARBA00022734"/>
    </source>
</evidence>
<proteinExistence type="inferred from homology"/>
<evidence type="ECO:0000256" key="4">
    <source>
        <dbReference type="ARBA" id="ARBA00005680"/>
    </source>
</evidence>
<feature type="non-terminal residue" evidence="18">
    <location>
        <position position="606"/>
    </location>
</feature>
<evidence type="ECO:0000256" key="1">
    <source>
        <dbReference type="ARBA" id="ARBA00001936"/>
    </source>
</evidence>
<keyword evidence="6 15" id="KW-0328">Glycosyltransferase</keyword>
<name>A0ABS2XSA1_POLSP</name>
<feature type="non-terminal residue" evidence="18">
    <location>
        <position position="1"/>
    </location>
</feature>
<evidence type="ECO:0000256" key="11">
    <source>
        <dbReference type="ARBA" id="ARBA00023034"/>
    </source>
</evidence>
<evidence type="ECO:0000256" key="7">
    <source>
        <dbReference type="ARBA" id="ARBA00022692"/>
    </source>
</evidence>
<comment type="similarity">
    <text evidence="4 15">Belongs to the glycosyltransferase 2 family. GalNAc-T subfamily.</text>
</comment>
<keyword evidence="9" id="KW-0735">Signal-anchor</keyword>